<protein>
    <recommendedName>
        <fullName evidence="2">Retroviral polymerase SH3-like domain-containing protein</fullName>
    </recommendedName>
</protein>
<dbReference type="Proteomes" id="UP001454036">
    <property type="component" value="Unassembled WGS sequence"/>
</dbReference>
<feature type="region of interest" description="Disordered" evidence="1">
    <location>
        <begin position="72"/>
        <end position="94"/>
    </location>
</feature>
<evidence type="ECO:0000259" key="2">
    <source>
        <dbReference type="Pfam" id="PF25597"/>
    </source>
</evidence>
<name>A0AAV3R3J7_LITER</name>
<reference evidence="3 4" key="1">
    <citation type="submission" date="2024-01" db="EMBL/GenBank/DDBJ databases">
        <title>The complete chloroplast genome sequence of Lithospermum erythrorhizon: insights into the phylogenetic relationship among Boraginaceae species and the maternal lineages of purple gromwells.</title>
        <authorList>
            <person name="Okada T."/>
            <person name="Watanabe K."/>
        </authorList>
    </citation>
    <scope>NUCLEOTIDE SEQUENCE [LARGE SCALE GENOMIC DNA]</scope>
</reference>
<proteinExistence type="predicted"/>
<organism evidence="3 4">
    <name type="scientific">Lithospermum erythrorhizon</name>
    <name type="common">Purple gromwell</name>
    <name type="synonym">Lithospermum officinale var. erythrorhizon</name>
    <dbReference type="NCBI Taxonomy" id="34254"/>
    <lineage>
        <taxon>Eukaryota</taxon>
        <taxon>Viridiplantae</taxon>
        <taxon>Streptophyta</taxon>
        <taxon>Embryophyta</taxon>
        <taxon>Tracheophyta</taxon>
        <taxon>Spermatophyta</taxon>
        <taxon>Magnoliopsida</taxon>
        <taxon>eudicotyledons</taxon>
        <taxon>Gunneridae</taxon>
        <taxon>Pentapetalae</taxon>
        <taxon>asterids</taxon>
        <taxon>lamiids</taxon>
        <taxon>Boraginales</taxon>
        <taxon>Boraginaceae</taxon>
        <taxon>Boraginoideae</taxon>
        <taxon>Lithospermeae</taxon>
        <taxon>Lithospermum</taxon>
    </lineage>
</organism>
<accession>A0AAV3R3J7</accession>
<dbReference type="AlphaFoldDB" id="A0AAV3R3J7"/>
<gene>
    <name evidence="3" type="ORF">LIER_25108</name>
</gene>
<comment type="caution">
    <text evidence="3">The sequence shown here is derived from an EMBL/GenBank/DDBJ whole genome shotgun (WGS) entry which is preliminary data.</text>
</comment>
<evidence type="ECO:0000313" key="4">
    <source>
        <dbReference type="Proteomes" id="UP001454036"/>
    </source>
</evidence>
<feature type="domain" description="Retroviral polymerase SH3-like" evidence="2">
    <location>
        <begin position="2"/>
        <end position="51"/>
    </location>
</feature>
<dbReference type="Pfam" id="PF25597">
    <property type="entry name" value="SH3_retrovirus"/>
    <property type="match status" value="1"/>
</dbReference>
<dbReference type="EMBL" id="BAABME010007467">
    <property type="protein sequence ID" value="GAA0170959.1"/>
    <property type="molecule type" value="Genomic_DNA"/>
</dbReference>
<keyword evidence="4" id="KW-1185">Reference proteome</keyword>
<sequence length="112" mass="13028">MNKLGEKEFECIFIGYASNSKAYRFKVIESNDHYSVNTIMESRDVVFDENRLTMIPNPRDLIVDTRIRGHENVHNEYDSPSGETSQVRRSKRARTSKDFGTDFFMFLVEGGH</sequence>
<evidence type="ECO:0000313" key="3">
    <source>
        <dbReference type="EMBL" id="GAA0170959.1"/>
    </source>
</evidence>
<dbReference type="InterPro" id="IPR057670">
    <property type="entry name" value="SH3_retrovirus"/>
</dbReference>
<evidence type="ECO:0000256" key="1">
    <source>
        <dbReference type="SAM" id="MobiDB-lite"/>
    </source>
</evidence>